<dbReference type="EMBL" id="JAULSV010000001">
    <property type="protein sequence ID" value="KAK0657697.1"/>
    <property type="molecule type" value="Genomic_DNA"/>
</dbReference>
<sequence length="92" mass="10326">MWECTVVLQMCTCIMASMAFRSTCWIFEGRDAVEGLPSDRMFCSSSPPHFCKPTCLPDPCTTNQGKVTVLGFPKDVSIVVNDKLHDSRRHRA</sequence>
<gene>
    <name evidence="2" type="ORF">B0T16DRAFT_66986</name>
</gene>
<comment type="caution">
    <text evidence="2">The sequence shown here is derived from an EMBL/GenBank/DDBJ whole genome shotgun (WGS) entry which is preliminary data.</text>
</comment>
<organism evidence="2 3">
    <name type="scientific">Cercophora newfieldiana</name>
    <dbReference type="NCBI Taxonomy" id="92897"/>
    <lineage>
        <taxon>Eukaryota</taxon>
        <taxon>Fungi</taxon>
        <taxon>Dikarya</taxon>
        <taxon>Ascomycota</taxon>
        <taxon>Pezizomycotina</taxon>
        <taxon>Sordariomycetes</taxon>
        <taxon>Sordariomycetidae</taxon>
        <taxon>Sordariales</taxon>
        <taxon>Lasiosphaeriaceae</taxon>
        <taxon>Cercophora</taxon>
    </lineage>
</organism>
<keyword evidence="3" id="KW-1185">Reference proteome</keyword>
<accession>A0AA40D0X0</accession>
<feature type="chain" id="PRO_5041220115" description="Secreted protein" evidence="1">
    <location>
        <begin position="20"/>
        <end position="92"/>
    </location>
</feature>
<evidence type="ECO:0008006" key="4">
    <source>
        <dbReference type="Google" id="ProtNLM"/>
    </source>
</evidence>
<dbReference type="Proteomes" id="UP001174936">
    <property type="component" value="Unassembled WGS sequence"/>
</dbReference>
<reference evidence="2" key="1">
    <citation type="submission" date="2023-06" db="EMBL/GenBank/DDBJ databases">
        <title>Genome-scale phylogeny and comparative genomics of the fungal order Sordariales.</title>
        <authorList>
            <consortium name="Lawrence Berkeley National Laboratory"/>
            <person name="Hensen N."/>
            <person name="Bonometti L."/>
            <person name="Westerberg I."/>
            <person name="Brannstrom I.O."/>
            <person name="Guillou S."/>
            <person name="Cros-Aarteil S."/>
            <person name="Calhoun S."/>
            <person name="Haridas S."/>
            <person name="Kuo A."/>
            <person name="Mondo S."/>
            <person name="Pangilinan J."/>
            <person name="Riley R."/>
            <person name="Labutti K."/>
            <person name="Andreopoulos B."/>
            <person name="Lipzen A."/>
            <person name="Chen C."/>
            <person name="Yanf M."/>
            <person name="Daum C."/>
            <person name="Ng V."/>
            <person name="Clum A."/>
            <person name="Steindorff A."/>
            <person name="Ohm R."/>
            <person name="Martin F."/>
            <person name="Silar P."/>
            <person name="Natvig D."/>
            <person name="Lalanne C."/>
            <person name="Gautier V."/>
            <person name="Ament-Velasquez S.L."/>
            <person name="Kruys A."/>
            <person name="Hutchinson M.I."/>
            <person name="Powell A.J."/>
            <person name="Barry K."/>
            <person name="Miller A.N."/>
            <person name="Grigoriev I.V."/>
            <person name="Debuchy R."/>
            <person name="Gladieux P."/>
            <person name="Thoren M.H."/>
            <person name="Johannesson H."/>
        </authorList>
    </citation>
    <scope>NUCLEOTIDE SEQUENCE</scope>
    <source>
        <strain evidence="2">SMH2532-1</strain>
    </source>
</reference>
<protein>
    <recommendedName>
        <fullName evidence="4">Secreted protein</fullName>
    </recommendedName>
</protein>
<feature type="signal peptide" evidence="1">
    <location>
        <begin position="1"/>
        <end position="19"/>
    </location>
</feature>
<dbReference type="AlphaFoldDB" id="A0AA40D0X0"/>
<evidence type="ECO:0000313" key="3">
    <source>
        <dbReference type="Proteomes" id="UP001174936"/>
    </source>
</evidence>
<keyword evidence="1" id="KW-0732">Signal</keyword>
<evidence type="ECO:0000256" key="1">
    <source>
        <dbReference type="SAM" id="SignalP"/>
    </source>
</evidence>
<proteinExistence type="predicted"/>
<evidence type="ECO:0000313" key="2">
    <source>
        <dbReference type="EMBL" id="KAK0657697.1"/>
    </source>
</evidence>
<name>A0AA40D0X0_9PEZI</name>